<sequence>MKQYVMLAMALVMVSSRVCAQNGEFSPSPVPDRIILTLTATPASSQAVSWRTDTSVTQAQAQFAQATGSPDFRKSVKTIWATSSFFENIPHLEDHVVAKQHELVFTDLKPDTKYAYRVGDGSHWSEWFHFTTARADAGPVSFLYFGDSQTELKSMWSRVVREAYGTMPQVDFMLHAGDLINRSNRDSEWGEWYHAAGWINGSVPSVMTPGNHEYYDSVAGDRLDRHKKLSPYWQQSFRLPENGPAGIPELRETVYFIDYHDMRLISLNSCAARYHPETMEVQRQWLEKVLKNNPKKWTVVTHHFPLYSARKGPENLKLRTALQPLYEQYGVDLVLQGHDHTYGRGTNKDYGAQYKGDKGPVYVVSVSGPKMYDSSFYPWVDRSASNTQLYQLIKIEDNTLRYEAYTAIGDLYDAFELQKDYRGRNTFSEQAPQGVKEAVDLPLKRTKDWTDADFDDYEKRFKAYKKRKQGKTKGD</sequence>
<dbReference type="InterPro" id="IPR015914">
    <property type="entry name" value="PAPs_N"/>
</dbReference>
<evidence type="ECO:0000259" key="3">
    <source>
        <dbReference type="Pfam" id="PF00149"/>
    </source>
</evidence>
<dbReference type="InterPro" id="IPR008963">
    <property type="entry name" value="Purple_acid_Pase-like_N"/>
</dbReference>
<feature type="domain" description="Purple acid phosphatase N-terminal" evidence="4">
    <location>
        <begin position="31"/>
        <end position="132"/>
    </location>
</feature>
<reference evidence="5 6" key="1">
    <citation type="submission" date="2017-04" db="EMBL/GenBank/DDBJ databases">
        <title>A new member of the family Flavobacteriaceae isolated from ascidians.</title>
        <authorList>
            <person name="Chen L."/>
        </authorList>
    </citation>
    <scope>NUCLEOTIDE SEQUENCE [LARGE SCALE GENOMIC DNA]</scope>
    <source>
        <strain evidence="5 6">HQA918</strain>
    </source>
</reference>
<dbReference type="AlphaFoldDB" id="A0A2A4GCA2"/>
<dbReference type="Pfam" id="PF00149">
    <property type="entry name" value="Metallophos"/>
    <property type="match status" value="1"/>
</dbReference>
<dbReference type="SUPFAM" id="SSF56300">
    <property type="entry name" value="Metallo-dependent phosphatases"/>
    <property type="match status" value="1"/>
</dbReference>
<keyword evidence="1 2" id="KW-0732">Signal</keyword>
<dbReference type="Gene3D" id="2.60.40.380">
    <property type="entry name" value="Purple acid phosphatase-like, N-terminal"/>
    <property type="match status" value="1"/>
</dbReference>
<dbReference type="GO" id="GO:0046872">
    <property type="term" value="F:metal ion binding"/>
    <property type="evidence" value="ECO:0007669"/>
    <property type="project" value="InterPro"/>
</dbReference>
<protein>
    <recommendedName>
        <fullName evidence="7">Metallophosphoesterase</fullName>
    </recommendedName>
</protein>
<evidence type="ECO:0000313" key="5">
    <source>
        <dbReference type="EMBL" id="PCE66041.1"/>
    </source>
</evidence>
<gene>
    <name evidence="5" type="ORF">B7P33_01705</name>
</gene>
<dbReference type="SUPFAM" id="SSF49363">
    <property type="entry name" value="Purple acid phosphatase, N-terminal domain"/>
    <property type="match status" value="1"/>
</dbReference>
<evidence type="ECO:0000256" key="1">
    <source>
        <dbReference type="ARBA" id="ARBA00022729"/>
    </source>
</evidence>
<dbReference type="RefSeq" id="WP_097441565.1">
    <property type="nucleotide sequence ID" value="NZ_NBWU01000001.1"/>
</dbReference>
<organism evidence="5 6">
    <name type="scientific">Sediminicola luteus</name>
    <dbReference type="NCBI Taxonomy" id="319238"/>
    <lineage>
        <taxon>Bacteria</taxon>
        <taxon>Pseudomonadati</taxon>
        <taxon>Bacteroidota</taxon>
        <taxon>Flavobacteriia</taxon>
        <taxon>Flavobacteriales</taxon>
        <taxon>Flavobacteriaceae</taxon>
        <taxon>Sediminicola</taxon>
    </lineage>
</organism>
<dbReference type="EMBL" id="NBWU01000001">
    <property type="protein sequence ID" value="PCE66041.1"/>
    <property type="molecule type" value="Genomic_DNA"/>
</dbReference>
<name>A0A2A4GCA2_9FLAO</name>
<dbReference type="Proteomes" id="UP000219559">
    <property type="component" value="Unassembled WGS sequence"/>
</dbReference>
<feature type="chain" id="PRO_5012246498" description="Metallophosphoesterase" evidence="2">
    <location>
        <begin position="21"/>
        <end position="475"/>
    </location>
</feature>
<evidence type="ECO:0000313" key="6">
    <source>
        <dbReference type="Proteomes" id="UP000219559"/>
    </source>
</evidence>
<dbReference type="InterPro" id="IPR004843">
    <property type="entry name" value="Calcineurin-like_PHP"/>
</dbReference>
<dbReference type="OrthoDB" id="9809781at2"/>
<comment type="caution">
    <text evidence="5">The sequence shown here is derived from an EMBL/GenBank/DDBJ whole genome shotgun (WGS) entry which is preliminary data.</text>
</comment>
<dbReference type="PANTHER" id="PTHR45867:SF3">
    <property type="entry name" value="ACID PHOSPHATASE TYPE 7"/>
    <property type="match status" value="1"/>
</dbReference>
<evidence type="ECO:0000259" key="4">
    <source>
        <dbReference type="Pfam" id="PF16656"/>
    </source>
</evidence>
<evidence type="ECO:0000256" key="2">
    <source>
        <dbReference type="SAM" id="SignalP"/>
    </source>
</evidence>
<evidence type="ECO:0008006" key="7">
    <source>
        <dbReference type="Google" id="ProtNLM"/>
    </source>
</evidence>
<proteinExistence type="predicted"/>
<accession>A0A2A4GCA2</accession>
<feature type="signal peptide" evidence="2">
    <location>
        <begin position="1"/>
        <end position="20"/>
    </location>
</feature>
<dbReference type="GO" id="GO:0003993">
    <property type="term" value="F:acid phosphatase activity"/>
    <property type="evidence" value="ECO:0007669"/>
    <property type="project" value="InterPro"/>
</dbReference>
<dbReference type="InterPro" id="IPR029052">
    <property type="entry name" value="Metallo-depent_PP-like"/>
</dbReference>
<dbReference type="Gene3D" id="3.60.21.10">
    <property type="match status" value="1"/>
</dbReference>
<keyword evidence="6" id="KW-1185">Reference proteome</keyword>
<feature type="domain" description="Calcineurin-like phosphoesterase" evidence="3">
    <location>
        <begin position="156"/>
        <end position="342"/>
    </location>
</feature>
<dbReference type="Pfam" id="PF16656">
    <property type="entry name" value="Pur_ac_phosph_N"/>
    <property type="match status" value="1"/>
</dbReference>
<dbReference type="PANTHER" id="PTHR45867">
    <property type="entry name" value="PURPLE ACID PHOSPHATASE"/>
    <property type="match status" value="1"/>
</dbReference>